<dbReference type="Proteomes" id="UP000603640">
    <property type="component" value="Unassembled WGS sequence"/>
</dbReference>
<accession>A0A923N990</accession>
<protein>
    <submittedName>
        <fullName evidence="1">STAS/SEC14 domain-containing protein</fullName>
    </submittedName>
</protein>
<proteinExistence type="predicted"/>
<evidence type="ECO:0000313" key="2">
    <source>
        <dbReference type="Proteomes" id="UP000603640"/>
    </source>
</evidence>
<comment type="caution">
    <text evidence="1">The sequence shown here is derived from an EMBL/GenBank/DDBJ whole genome shotgun (WGS) entry which is preliminary data.</text>
</comment>
<reference evidence="1" key="1">
    <citation type="submission" date="2020-08" db="EMBL/GenBank/DDBJ databases">
        <title>Pontibacter sp. SD6 16S ribosomal RNA gene Genome sequencing and assembly.</title>
        <authorList>
            <person name="Kang M."/>
        </authorList>
    </citation>
    <scope>NUCLEOTIDE SEQUENCE</scope>
    <source>
        <strain evidence="1">SD6</strain>
    </source>
</reference>
<name>A0A923N990_9BACT</name>
<dbReference type="EMBL" id="JACRVF010000004">
    <property type="protein sequence ID" value="MBC5994049.1"/>
    <property type="molecule type" value="Genomic_DNA"/>
</dbReference>
<sequence>MEELYYESHGFRLSYDAEKRLGKAEWRGFLSSAEFRENSMLCMELAYKYSTIRWLADQKTMRAIRQDDLRWASIEIMPKILASPIRRMAIIVSVDIFNNMAMEQLTKRAGNLGDLVVKEFEDEATAMTWLLQPIPAATQA</sequence>
<dbReference type="RefSeq" id="WP_187068070.1">
    <property type="nucleotide sequence ID" value="NZ_JACRVF010000004.1"/>
</dbReference>
<dbReference type="Pfam" id="PF11964">
    <property type="entry name" value="SpoIIAA-like"/>
    <property type="match status" value="1"/>
</dbReference>
<keyword evidence="2" id="KW-1185">Reference proteome</keyword>
<dbReference type="InterPro" id="IPR021866">
    <property type="entry name" value="SpoIIAA-like"/>
</dbReference>
<evidence type="ECO:0000313" key="1">
    <source>
        <dbReference type="EMBL" id="MBC5994049.1"/>
    </source>
</evidence>
<gene>
    <name evidence="1" type="ORF">H8S84_14475</name>
</gene>
<organism evidence="1 2">
    <name type="scientific">Pontibacter cellulosilyticus</name>
    <dbReference type="NCBI Taxonomy" id="1720253"/>
    <lineage>
        <taxon>Bacteria</taxon>
        <taxon>Pseudomonadati</taxon>
        <taxon>Bacteroidota</taxon>
        <taxon>Cytophagia</taxon>
        <taxon>Cytophagales</taxon>
        <taxon>Hymenobacteraceae</taxon>
        <taxon>Pontibacter</taxon>
    </lineage>
</organism>
<dbReference type="AlphaFoldDB" id="A0A923N990"/>